<feature type="transmembrane region" description="Helical" evidence="2">
    <location>
        <begin position="27"/>
        <end position="49"/>
    </location>
</feature>
<evidence type="ECO:0000256" key="1">
    <source>
        <dbReference type="SAM" id="MobiDB-lite"/>
    </source>
</evidence>
<keyword evidence="2" id="KW-1133">Transmembrane helix</keyword>
<feature type="region of interest" description="Disordered" evidence="1">
    <location>
        <begin position="156"/>
        <end position="202"/>
    </location>
</feature>
<comment type="caution">
    <text evidence="3">The sequence shown here is derived from an EMBL/GenBank/DDBJ whole genome shotgun (WGS) entry which is preliminary data.</text>
</comment>
<name>A0AAV5WBS8_9BILA</name>
<keyword evidence="2" id="KW-0812">Transmembrane</keyword>
<evidence type="ECO:0000313" key="3">
    <source>
        <dbReference type="EMBL" id="GMT29366.1"/>
    </source>
</evidence>
<feature type="non-terminal residue" evidence="3">
    <location>
        <position position="1"/>
    </location>
</feature>
<sequence>VVIISLEQPKQPEKKPRRMLSLASFNILLAVFSVVMALIALGLLAFVIIREKSSPLRDSRSSKVKRSDSFVPEWKKPENLNPDFLQFHTLMFPKKAELKKPIKNNQIMQVERREQIIDLSGLDAMVAPEKPLPPIPMEDPIYENAVYIEERVRRSMNSSSSTSSPSDSLRSSPFTSSTSLAASQELPMRDFGSSSDMSEIDLVEPPAIKKLARLECASPEERC</sequence>
<dbReference type="Proteomes" id="UP001432322">
    <property type="component" value="Unassembled WGS sequence"/>
</dbReference>
<evidence type="ECO:0000313" key="4">
    <source>
        <dbReference type="Proteomes" id="UP001432322"/>
    </source>
</evidence>
<evidence type="ECO:0000256" key="2">
    <source>
        <dbReference type="SAM" id="Phobius"/>
    </source>
</evidence>
<organism evidence="3 4">
    <name type="scientific">Pristionchus fissidentatus</name>
    <dbReference type="NCBI Taxonomy" id="1538716"/>
    <lineage>
        <taxon>Eukaryota</taxon>
        <taxon>Metazoa</taxon>
        <taxon>Ecdysozoa</taxon>
        <taxon>Nematoda</taxon>
        <taxon>Chromadorea</taxon>
        <taxon>Rhabditida</taxon>
        <taxon>Rhabditina</taxon>
        <taxon>Diplogasteromorpha</taxon>
        <taxon>Diplogasteroidea</taxon>
        <taxon>Neodiplogasteridae</taxon>
        <taxon>Pristionchus</taxon>
    </lineage>
</organism>
<gene>
    <name evidence="3" type="ORF">PFISCL1PPCAC_20663</name>
</gene>
<protein>
    <submittedName>
        <fullName evidence="3">Uncharacterized protein</fullName>
    </submittedName>
</protein>
<accession>A0AAV5WBS8</accession>
<dbReference type="EMBL" id="BTSY01000005">
    <property type="protein sequence ID" value="GMT29366.1"/>
    <property type="molecule type" value="Genomic_DNA"/>
</dbReference>
<keyword evidence="4" id="KW-1185">Reference proteome</keyword>
<feature type="compositionally biased region" description="Low complexity" evidence="1">
    <location>
        <begin position="158"/>
        <end position="183"/>
    </location>
</feature>
<dbReference type="AlphaFoldDB" id="A0AAV5WBS8"/>
<reference evidence="3" key="1">
    <citation type="submission" date="2023-10" db="EMBL/GenBank/DDBJ databases">
        <title>Genome assembly of Pristionchus species.</title>
        <authorList>
            <person name="Yoshida K."/>
            <person name="Sommer R.J."/>
        </authorList>
    </citation>
    <scope>NUCLEOTIDE SEQUENCE</scope>
    <source>
        <strain evidence="3">RS5133</strain>
    </source>
</reference>
<keyword evidence="2" id="KW-0472">Membrane</keyword>
<proteinExistence type="predicted"/>